<dbReference type="AlphaFoldDB" id="A0A401Q973"/>
<evidence type="ECO:0000313" key="2">
    <source>
        <dbReference type="Proteomes" id="UP000288216"/>
    </source>
</evidence>
<accession>A0A401Q973</accession>
<dbReference type="OrthoDB" id="8948367at2759"/>
<name>A0A401Q973_SCYTO</name>
<dbReference type="STRING" id="75743.A0A401Q973"/>
<evidence type="ECO:0000313" key="1">
    <source>
        <dbReference type="EMBL" id="GCB81906.1"/>
    </source>
</evidence>
<gene>
    <name evidence="1" type="ORF">scyTo_0021910</name>
</gene>
<protein>
    <submittedName>
        <fullName evidence="1">Uncharacterized protein</fullName>
    </submittedName>
</protein>
<dbReference type="Proteomes" id="UP000288216">
    <property type="component" value="Unassembled WGS sequence"/>
</dbReference>
<feature type="non-terminal residue" evidence="1">
    <location>
        <position position="51"/>
    </location>
</feature>
<keyword evidence="2" id="KW-1185">Reference proteome</keyword>
<comment type="caution">
    <text evidence="1">The sequence shown here is derived from an EMBL/GenBank/DDBJ whole genome shotgun (WGS) entry which is preliminary data.</text>
</comment>
<proteinExistence type="predicted"/>
<organism evidence="1 2">
    <name type="scientific">Scyliorhinus torazame</name>
    <name type="common">Cloudy catshark</name>
    <name type="synonym">Catulus torazame</name>
    <dbReference type="NCBI Taxonomy" id="75743"/>
    <lineage>
        <taxon>Eukaryota</taxon>
        <taxon>Metazoa</taxon>
        <taxon>Chordata</taxon>
        <taxon>Craniata</taxon>
        <taxon>Vertebrata</taxon>
        <taxon>Chondrichthyes</taxon>
        <taxon>Elasmobranchii</taxon>
        <taxon>Galeomorphii</taxon>
        <taxon>Galeoidea</taxon>
        <taxon>Carcharhiniformes</taxon>
        <taxon>Scyliorhinidae</taxon>
        <taxon>Scyliorhinus</taxon>
    </lineage>
</organism>
<reference evidence="1 2" key="1">
    <citation type="journal article" date="2018" name="Nat. Ecol. Evol.">
        <title>Shark genomes provide insights into elasmobranch evolution and the origin of vertebrates.</title>
        <authorList>
            <person name="Hara Y"/>
            <person name="Yamaguchi K"/>
            <person name="Onimaru K"/>
            <person name="Kadota M"/>
            <person name="Koyanagi M"/>
            <person name="Keeley SD"/>
            <person name="Tatsumi K"/>
            <person name="Tanaka K"/>
            <person name="Motone F"/>
            <person name="Kageyama Y"/>
            <person name="Nozu R"/>
            <person name="Adachi N"/>
            <person name="Nishimura O"/>
            <person name="Nakagawa R"/>
            <person name="Tanegashima C"/>
            <person name="Kiyatake I"/>
            <person name="Matsumoto R"/>
            <person name="Murakumo K"/>
            <person name="Nishida K"/>
            <person name="Terakita A"/>
            <person name="Kuratani S"/>
            <person name="Sato K"/>
            <person name="Hyodo S Kuraku.S."/>
        </authorList>
    </citation>
    <scope>NUCLEOTIDE SEQUENCE [LARGE SCALE GENOMIC DNA]</scope>
</reference>
<sequence>MVSGIPPSEASTRLQIFQSWFDDLWRKFVTYSSGERLFGLPIQDYEILQKN</sequence>
<dbReference type="EMBL" id="BFAA01020463">
    <property type="protein sequence ID" value="GCB81906.1"/>
    <property type="molecule type" value="Genomic_DNA"/>
</dbReference>